<dbReference type="GO" id="GO:0008270">
    <property type="term" value="F:zinc ion binding"/>
    <property type="evidence" value="ECO:0007669"/>
    <property type="project" value="InterPro"/>
</dbReference>
<dbReference type="Gene3D" id="2.40.128.20">
    <property type="match status" value="1"/>
</dbReference>
<evidence type="ECO:0000259" key="5">
    <source>
        <dbReference type="Pfam" id="PF09223"/>
    </source>
</evidence>
<reference evidence="6 7" key="1">
    <citation type="submission" date="2019-10" db="EMBL/GenBank/DDBJ databases">
        <title>Gracilibacillus salitolerans sp. nov., a moderate halophile isolated from a saline soil in northwest China.</title>
        <authorList>
            <person name="Gan L."/>
        </authorList>
    </citation>
    <scope>NUCLEOTIDE SEQUENCE [LARGE SCALE GENOMIC DNA]</scope>
    <source>
        <strain evidence="6 7">TP2-8</strain>
    </source>
</reference>
<proteinExistence type="predicted"/>
<comment type="caution">
    <text evidence="6">The sequence shown here is derived from an EMBL/GenBank/DDBJ whole genome shotgun (WGS) entry which is preliminary data.</text>
</comment>
<feature type="compositionally biased region" description="Basic and acidic residues" evidence="3">
    <location>
        <begin position="37"/>
        <end position="48"/>
    </location>
</feature>
<accession>A0A6N7R3Q6</accession>
<dbReference type="RefSeq" id="WP_153836376.1">
    <property type="nucleotide sequence ID" value="NZ_JBHUMW010000023.1"/>
</dbReference>
<evidence type="ECO:0000256" key="2">
    <source>
        <dbReference type="ARBA" id="ARBA00022833"/>
    </source>
</evidence>
<keyword evidence="2" id="KW-0862">Zinc</keyword>
<organism evidence="6 7">
    <name type="scientific">Gracilibacillus thailandensis</name>
    <dbReference type="NCBI Taxonomy" id="563735"/>
    <lineage>
        <taxon>Bacteria</taxon>
        <taxon>Bacillati</taxon>
        <taxon>Bacillota</taxon>
        <taxon>Bacilli</taxon>
        <taxon>Bacillales</taxon>
        <taxon>Bacillaceae</taxon>
        <taxon>Gracilibacillus</taxon>
    </lineage>
</organism>
<feature type="region of interest" description="Disordered" evidence="3">
    <location>
        <begin position="27"/>
        <end position="58"/>
    </location>
</feature>
<feature type="compositionally biased region" description="Acidic residues" evidence="3">
    <location>
        <begin position="49"/>
        <end position="58"/>
    </location>
</feature>
<evidence type="ECO:0000256" key="3">
    <source>
        <dbReference type="SAM" id="MobiDB-lite"/>
    </source>
</evidence>
<name>A0A6N7R3Q6_9BACI</name>
<dbReference type="AlphaFoldDB" id="A0A6N7R3Q6"/>
<evidence type="ECO:0000313" key="6">
    <source>
        <dbReference type="EMBL" id="MRI67838.1"/>
    </source>
</evidence>
<evidence type="ECO:0000256" key="4">
    <source>
        <dbReference type="SAM" id="SignalP"/>
    </source>
</evidence>
<dbReference type="InterPro" id="IPR015304">
    <property type="entry name" value="ZinT_dom"/>
</dbReference>
<keyword evidence="1 4" id="KW-0732">Signal</keyword>
<dbReference type="SUPFAM" id="SSF50814">
    <property type="entry name" value="Lipocalins"/>
    <property type="match status" value="1"/>
</dbReference>
<gene>
    <name evidence="6" type="ORF">GH885_16080</name>
</gene>
<feature type="chain" id="PRO_5038403595" evidence="4">
    <location>
        <begin position="21"/>
        <end position="334"/>
    </location>
</feature>
<evidence type="ECO:0000313" key="7">
    <source>
        <dbReference type="Proteomes" id="UP000435187"/>
    </source>
</evidence>
<keyword evidence="7" id="KW-1185">Reference proteome</keyword>
<sequence length="334" mass="38629">MKRLLTSLSILLLISFYLTACQGTEGEQVDGTEGEEQEVHTDEKHDHHEDEEENIEAPEGIEIEGVADHYHTGDTIELTAVLEEESDFDHWHWYSRESEEAEWEVVSGQESETFTGEATVDGLEIKAVLFDDDHEPSVQSAPVEVIIDDHHGHDEESQQIYEGYFEDSQVEDRELSDWEGDWQSVYPYLLSGDLDEVFEHKAEDGDMTAEEYKEYYTIGYETDVERIIIEGGQVTFFENGNEYSGEYKSDGYEILTYEAGNRGVRFIFELVDGSGEMPQYIQFSDHNIFPVDSHHYHLYWGDDREELLEEVTNWPTYYPSELDKDGIVQEMLAH</sequence>
<dbReference type="EMBL" id="WJEE01000042">
    <property type="protein sequence ID" value="MRI67838.1"/>
    <property type="molecule type" value="Genomic_DNA"/>
</dbReference>
<dbReference type="InterPro" id="IPR012674">
    <property type="entry name" value="Calycin"/>
</dbReference>
<evidence type="ECO:0000256" key="1">
    <source>
        <dbReference type="ARBA" id="ARBA00022729"/>
    </source>
</evidence>
<feature type="domain" description="ZinT" evidence="5">
    <location>
        <begin position="157"/>
        <end position="334"/>
    </location>
</feature>
<protein>
    <submittedName>
        <fullName evidence="6">ZinT/AdcA family metal-binding protein</fullName>
    </submittedName>
</protein>
<dbReference type="Pfam" id="PF09223">
    <property type="entry name" value="ZinT"/>
    <property type="match status" value="1"/>
</dbReference>
<feature type="compositionally biased region" description="Acidic residues" evidence="3">
    <location>
        <begin position="27"/>
        <end position="36"/>
    </location>
</feature>
<dbReference type="Proteomes" id="UP000435187">
    <property type="component" value="Unassembled WGS sequence"/>
</dbReference>
<feature type="signal peptide" evidence="4">
    <location>
        <begin position="1"/>
        <end position="20"/>
    </location>
</feature>